<reference evidence="2" key="1">
    <citation type="submission" date="2021-02" db="EMBL/GenBank/DDBJ databases">
        <authorList>
            <person name="Dougan E. K."/>
            <person name="Rhodes N."/>
            <person name="Thang M."/>
            <person name="Chan C."/>
        </authorList>
    </citation>
    <scope>NUCLEOTIDE SEQUENCE</scope>
</reference>
<feature type="compositionally biased region" description="Polar residues" evidence="1">
    <location>
        <begin position="164"/>
        <end position="174"/>
    </location>
</feature>
<dbReference type="AlphaFoldDB" id="A0A812NAF0"/>
<sequence>MTLGTTMSEIVNQFGPAPGAPDVEVEWLARGDEELKVLEARECATLIADHVSRAHPACLCTANDVLLASMRHLQDLPEQAFRTSIESIGLLEATLIPEDLQAPPKKPRVEEQEPAAAAGEEGSGEPPAENPEPTSSSGIRPGTSGKPKAAFRRLGSLGFRPETQGKTGKTFSQS</sequence>
<name>A0A812NAF0_9DINO</name>
<feature type="compositionally biased region" description="Low complexity" evidence="1">
    <location>
        <begin position="114"/>
        <end position="133"/>
    </location>
</feature>
<proteinExistence type="predicted"/>
<protein>
    <submittedName>
        <fullName evidence="2">Uncharacterized protein</fullName>
    </submittedName>
</protein>
<evidence type="ECO:0000313" key="3">
    <source>
        <dbReference type="Proteomes" id="UP000604046"/>
    </source>
</evidence>
<gene>
    <name evidence="2" type="ORF">SNAT2548_LOCUS15625</name>
</gene>
<evidence type="ECO:0000256" key="1">
    <source>
        <dbReference type="SAM" id="MobiDB-lite"/>
    </source>
</evidence>
<accession>A0A812NAF0</accession>
<dbReference type="Proteomes" id="UP000604046">
    <property type="component" value="Unassembled WGS sequence"/>
</dbReference>
<keyword evidence="3" id="KW-1185">Reference proteome</keyword>
<dbReference type="EMBL" id="CAJNDS010002024">
    <property type="protein sequence ID" value="CAE7296752.1"/>
    <property type="molecule type" value="Genomic_DNA"/>
</dbReference>
<organism evidence="2 3">
    <name type="scientific">Symbiodinium natans</name>
    <dbReference type="NCBI Taxonomy" id="878477"/>
    <lineage>
        <taxon>Eukaryota</taxon>
        <taxon>Sar</taxon>
        <taxon>Alveolata</taxon>
        <taxon>Dinophyceae</taxon>
        <taxon>Suessiales</taxon>
        <taxon>Symbiodiniaceae</taxon>
        <taxon>Symbiodinium</taxon>
    </lineage>
</organism>
<comment type="caution">
    <text evidence="2">The sequence shown here is derived from an EMBL/GenBank/DDBJ whole genome shotgun (WGS) entry which is preliminary data.</text>
</comment>
<feature type="region of interest" description="Disordered" evidence="1">
    <location>
        <begin position="97"/>
        <end position="174"/>
    </location>
</feature>
<evidence type="ECO:0000313" key="2">
    <source>
        <dbReference type="EMBL" id="CAE7296752.1"/>
    </source>
</evidence>